<accession>A0ACB6QMK7</accession>
<comment type="caution">
    <text evidence="1">The sequence shown here is derived from an EMBL/GenBank/DDBJ whole genome shotgun (WGS) entry which is preliminary data.</text>
</comment>
<gene>
    <name evidence="1" type="ORF">BDR25DRAFT_305169</name>
</gene>
<organism evidence="1 2">
    <name type="scientific">Lindgomyces ingoldianus</name>
    <dbReference type="NCBI Taxonomy" id="673940"/>
    <lineage>
        <taxon>Eukaryota</taxon>
        <taxon>Fungi</taxon>
        <taxon>Dikarya</taxon>
        <taxon>Ascomycota</taxon>
        <taxon>Pezizomycotina</taxon>
        <taxon>Dothideomycetes</taxon>
        <taxon>Pleosporomycetidae</taxon>
        <taxon>Pleosporales</taxon>
        <taxon>Lindgomycetaceae</taxon>
        <taxon>Lindgomyces</taxon>
    </lineage>
</organism>
<dbReference type="Proteomes" id="UP000799755">
    <property type="component" value="Unassembled WGS sequence"/>
</dbReference>
<keyword evidence="2" id="KW-1185">Reference proteome</keyword>
<sequence length="286" mass="32146">MKSWNKKDWVKTADICQMLYVLGQVKDEEEAKKFSLPREVEPSSHQYAHGLTPPMHWVRKRRFRPRVSYRRIEEVEATVDALLDDDAKASADGGKCEYQVLDADKLNSDEDTSSDESEEDEEVVEAQYMEGETPAAIDPEAEEVDANDLEKMMAAEFEEDDLFGGGIVDTPATSHDVALHALGETAIPTTESPGSNPETESADDDDDDDDDAESDEEVVDEVALAAQRDQDQTREEIKELEKEIAAAWEQHNRTGNIPFQKKIKQKIERLTQDLNVKKSTLGDEVD</sequence>
<dbReference type="EMBL" id="MU003517">
    <property type="protein sequence ID" value="KAF2468168.1"/>
    <property type="molecule type" value="Genomic_DNA"/>
</dbReference>
<protein>
    <submittedName>
        <fullName evidence="1">Uncharacterized protein</fullName>
    </submittedName>
</protein>
<reference evidence="1" key="1">
    <citation type="journal article" date="2020" name="Stud. Mycol.">
        <title>101 Dothideomycetes genomes: a test case for predicting lifestyles and emergence of pathogens.</title>
        <authorList>
            <person name="Haridas S."/>
            <person name="Albert R."/>
            <person name="Binder M."/>
            <person name="Bloem J."/>
            <person name="Labutti K."/>
            <person name="Salamov A."/>
            <person name="Andreopoulos B."/>
            <person name="Baker S."/>
            <person name="Barry K."/>
            <person name="Bills G."/>
            <person name="Bluhm B."/>
            <person name="Cannon C."/>
            <person name="Castanera R."/>
            <person name="Culley D."/>
            <person name="Daum C."/>
            <person name="Ezra D."/>
            <person name="Gonzalez J."/>
            <person name="Henrissat B."/>
            <person name="Kuo A."/>
            <person name="Liang C."/>
            <person name="Lipzen A."/>
            <person name="Lutzoni F."/>
            <person name="Magnuson J."/>
            <person name="Mondo S."/>
            <person name="Nolan M."/>
            <person name="Ohm R."/>
            <person name="Pangilinan J."/>
            <person name="Park H.-J."/>
            <person name="Ramirez L."/>
            <person name="Alfaro M."/>
            <person name="Sun H."/>
            <person name="Tritt A."/>
            <person name="Yoshinaga Y."/>
            <person name="Zwiers L.-H."/>
            <person name="Turgeon B."/>
            <person name="Goodwin S."/>
            <person name="Spatafora J."/>
            <person name="Crous P."/>
            <person name="Grigoriev I."/>
        </authorList>
    </citation>
    <scope>NUCLEOTIDE SEQUENCE</scope>
    <source>
        <strain evidence="1">ATCC 200398</strain>
    </source>
</reference>
<proteinExistence type="predicted"/>
<evidence type="ECO:0000313" key="2">
    <source>
        <dbReference type="Proteomes" id="UP000799755"/>
    </source>
</evidence>
<evidence type="ECO:0000313" key="1">
    <source>
        <dbReference type="EMBL" id="KAF2468168.1"/>
    </source>
</evidence>
<name>A0ACB6QMK7_9PLEO</name>